<evidence type="ECO:0000313" key="6">
    <source>
        <dbReference type="Proteomes" id="UP000076447"/>
    </source>
</evidence>
<keyword evidence="4" id="KW-0548">Nucleotidyltransferase</keyword>
<dbReference type="UniPathway" id="UPA00344"/>
<dbReference type="SMART" id="SM00852">
    <property type="entry name" value="MoCF_biosynth"/>
    <property type="match status" value="1"/>
</dbReference>
<proteinExistence type="predicted"/>
<dbReference type="EC" id="2.7.7.75" evidence="4"/>
<gene>
    <name evidence="4" type="primary">mog</name>
    <name evidence="5" type="ORF">OERS_35720</name>
    <name evidence="4" type="ORF">OJAG_38790</name>
</gene>
<dbReference type="AlphaFoldDB" id="A0A163PVX2"/>
<reference evidence="4 6" key="1">
    <citation type="submission" date="2016-01" db="EMBL/GenBank/DDBJ databases">
        <title>Genome sequence of Oerskovia enterophila VJag, an agar and cellulose degrading bacterium.</title>
        <authorList>
            <person name="Poehlein A."/>
            <person name="Jag V."/>
            <person name="Bengelsdorf F."/>
            <person name="Duerre P."/>
            <person name="Daniel R."/>
        </authorList>
    </citation>
    <scope>NUCLEOTIDE SEQUENCE [LARGE SCALE GENOMIC DNA]</scope>
    <source>
        <strain evidence="4 6">VJag</strain>
    </source>
</reference>
<dbReference type="PANTHER" id="PTHR43764:SF1">
    <property type="entry name" value="MOLYBDOPTERIN MOLYBDOTRANSFERASE"/>
    <property type="match status" value="1"/>
</dbReference>
<dbReference type="Proteomes" id="UP000093412">
    <property type="component" value="Unassembled WGS sequence"/>
</dbReference>
<evidence type="ECO:0000259" key="3">
    <source>
        <dbReference type="SMART" id="SM00852"/>
    </source>
</evidence>
<dbReference type="PATRIC" id="fig|43678.3.peg.4050"/>
<dbReference type="RefSeq" id="WP_068627415.1">
    <property type="nucleotide sequence ID" value="NZ_LRIE01000085.1"/>
</dbReference>
<dbReference type="InterPro" id="IPR008284">
    <property type="entry name" value="MoCF_biosynth_CS"/>
</dbReference>
<feature type="domain" description="MoaB/Mog" evidence="3">
    <location>
        <begin position="19"/>
        <end position="167"/>
    </location>
</feature>
<keyword evidence="7" id="KW-1185">Reference proteome</keyword>
<comment type="caution">
    <text evidence="4">The sequence shown here is derived from an EMBL/GenBank/DDBJ whole genome shotgun (WGS) entry which is preliminary data.</text>
</comment>
<comment type="pathway">
    <text evidence="1">Cofactor biosynthesis; molybdopterin biosynthesis.</text>
</comment>
<reference evidence="5 7" key="2">
    <citation type="submission" date="2016-06" db="EMBL/GenBank/DDBJ databases">
        <title>Genome sequence of Oerskovia enterophila DSM 43852.</title>
        <authorList>
            <person name="Poehlein A."/>
            <person name="Jag V."/>
            <person name="Bengelsdorf F.R."/>
            <person name="Daniel R."/>
            <person name="Duerre P."/>
        </authorList>
    </citation>
    <scope>NUCLEOTIDE SEQUENCE [LARGE SCALE GENOMIC DNA]</scope>
    <source>
        <strain evidence="5 7">DSM 43852</strain>
    </source>
</reference>
<dbReference type="Proteomes" id="UP000076447">
    <property type="component" value="Unassembled WGS sequence"/>
</dbReference>
<dbReference type="Pfam" id="PF00994">
    <property type="entry name" value="MoCF_biosynth"/>
    <property type="match status" value="1"/>
</dbReference>
<sequence length="176" mass="17892">MTSFDGPSAGFPLAHLPVTVVTVSDRGSRGESTDRSGPLLVSLLETGGFERVTLRLVPDGVDSVRGALTSALVEGARLVVTTGGTGIGPRDHTPEGTAEVVDQELPGVAEAIRRRGATVVPSAVLSRGIVGTAPAAHGTRALVVNLPGSPGGVRDGWTVLEPLLPHVFSQLAGGDH</sequence>
<dbReference type="PROSITE" id="PS01078">
    <property type="entry name" value="MOCF_BIOSYNTHESIS_1"/>
    <property type="match status" value="1"/>
</dbReference>
<dbReference type="GO" id="GO:0006777">
    <property type="term" value="P:Mo-molybdopterin cofactor biosynthetic process"/>
    <property type="evidence" value="ECO:0007669"/>
    <property type="project" value="UniProtKB-KW"/>
</dbReference>
<keyword evidence="2" id="KW-0501">Molybdenum cofactor biosynthesis</keyword>
<dbReference type="SUPFAM" id="SSF53218">
    <property type="entry name" value="Molybdenum cofactor biosynthesis proteins"/>
    <property type="match status" value="1"/>
</dbReference>
<dbReference type="InterPro" id="IPR051920">
    <property type="entry name" value="MPT_Adenylyltrnsfr/MoaC-Rel"/>
</dbReference>
<dbReference type="GO" id="GO:0061598">
    <property type="term" value="F:molybdopterin adenylyltransferase activity"/>
    <property type="evidence" value="ECO:0007669"/>
    <property type="project" value="UniProtKB-EC"/>
</dbReference>
<keyword evidence="4" id="KW-0808">Transferase</keyword>
<evidence type="ECO:0000313" key="5">
    <source>
        <dbReference type="EMBL" id="OCI29749.1"/>
    </source>
</evidence>
<dbReference type="PANTHER" id="PTHR43764">
    <property type="entry name" value="MOLYBDENUM COFACTOR BIOSYNTHESIS"/>
    <property type="match status" value="1"/>
</dbReference>
<accession>A0A163PVX2</accession>
<dbReference type="NCBIfam" id="TIGR00177">
    <property type="entry name" value="molyb_syn"/>
    <property type="match status" value="1"/>
</dbReference>
<evidence type="ECO:0000256" key="2">
    <source>
        <dbReference type="ARBA" id="ARBA00023150"/>
    </source>
</evidence>
<organism evidence="4 6">
    <name type="scientific">Oerskovia enterophila</name>
    <dbReference type="NCBI Taxonomy" id="43678"/>
    <lineage>
        <taxon>Bacteria</taxon>
        <taxon>Bacillati</taxon>
        <taxon>Actinomycetota</taxon>
        <taxon>Actinomycetes</taxon>
        <taxon>Micrococcales</taxon>
        <taxon>Cellulomonadaceae</taxon>
        <taxon>Oerskovia</taxon>
    </lineage>
</organism>
<dbReference type="STRING" id="43678.OJAG_38790"/>
<dbReference type="InterPro" id="IPR036425">
    <property type="entry name" value="MoaB/Mog-like_dom_sf"/>
</dbReference>
<evidence type="ECO:0000313" key="4">
    <source>
        <dbReference type="EMBL" id="KZM33559.1"/>
    </source>
</evidence>
<dbReference type="EMBL" id="LRIE01000085">
    <property type="protein sequence ID" value="KZM33559.1"/>
    <property type="molecule type" value="Genomic_DNA"/>
</dbReference>
<evidence type="ECO:0000256" key="1">
    <source>
        <dbReference type="ARBA" id="ARBA00005046"/>
    </source>
</evidence>
<dbReference type="EMBL" id="MAQA01000059">
    <property type="protein sequence ID" value="OCI29749.1"/>
    <property type="molecule type" value="Genomic_DNA"/>
</dbReference>
<evidence type="ECO:0000313" key="7">
    <source>
        <dbReference type="Proteomes" id="UP000093412"/>
    </source>
</evidence>
<protein>
    <submittedName>
        <fullName evidence="4">Molybdopterin adenylyltransferase</fullName>
        <ecNumber evidence="4">2.7.7.75</ecNumber>
    </submittedName>
</protein>
<dbReference type="Gene3D" id="3.40.980.10">
    <property type="entry name" value="MoaB/Mog-like domain"/>
    <property type="match status" value="1"/>
</dbReference>
<name>A0A163PVX2_9CELL</name>
<dbReference type="CDD" id="cd00886">
    <property type="entry name" value="MogA_MoaB"/>
    <property type="match status" value="1"/>
</dbReference>
<dbReference type="InterPro" id="IPR001453">
    <property type="entry name" value="MoaB/Mog_dom"/>
</dbReference>